<protein>
    <submittedName>
        <fullName evidence="2">Putative nicotinate-nucleotide adenylyltransferase</fullName>
    </submittedName>
</protein>
<organism evidence="2 3">
    <name type="scientific">Methylomusa anaerophila</name>
    <dbReference type="NCBI Taxonomy" id="1930071"/>
    <lineage>
        <taxon>Bacteria</taxon>
        <taxon>Bacillati</taxon>
        <taxon>Bacillota</taxon>
        <taxon>Negativicutes</taxon>
        <taxon>Selenomonadales</taxon>
        <taxon>Sporomusaceae</taxon>
        <taxon>Methylomusa</taxon>
    </lineage>
</organism>
<proteinExistence type="predicted"/>
<evidence type="ECO:0000313" key="3">
    <source>
        <dbReference type="Proteomes" id="UP000276437"/>
    </source>
</evidence>
<dbReference type="InterPro" id="IPR003607">
    <property type="entry name" value="HD/PDEase_dom"/>
</dbReference>
<dbReference type="SMART" id="SM00471">
    <property type="entry name" value="HDc"/>
    <property type="match status" value="1"/>
</dbReference>
<keyword evidence="3" id="KW-1185">Reference proteome</keyword>
<dbReference type="AlphaFoldDB" id="A0A348AJM8"/>
<dbReference type="SUPFAM" id="SSF109604">
    <property type="entry name" value="HD-domain/PDEase-like"/>
    <property type="match status" value="1"/>
</dbReference>
<reference evidence="2 3" key="1">
    <citation type="journal article" date="2018" name="Int. J. Syst. Evol. Microbiol.">
        <title>Methylomusa anaerophila gen. nov., sp. nov., an anaerobic methanol-utilizing bacterium isolated from a microbial fuel cell.</title>
        <authorList>
            <person name="Amano N."/>
            <person name="Yamamuro A."/>
            <person name="Miyahara M."/>
            <person name="Kouzuma A."/>
            <person name="Abe T."/>
            <person name="Watanabe K."/>
        </authorList>
    </citation>
    <scope>NUCLEOTIDE SEQUENCE [LARGE SCALE GENOMIC DNA]</scope>
    <source>
        <strain evidence="2 3">MMFC1</strain>
    </source>
</reference>
<dbReference type="EMBL" id="AP018449">
    <property type="protein sequence ID" value="BBB91276.1"/>
    <property type="molecule type" value="Genomic_DNA"/>
</dbReference>
<dbReference type="RefSeq" id="WP_126308320.1">
    <property type="nucleotide sequence ID" value="NZ_AP018449.1"/>
</dbReference>
<dbReference type="InterPro" id="IPR006674">
    <property type="entry name" value="HD_domain"/>
</dbReference>
<name>A0A348AJM8_9FIRM</name>
<dbReference type="OrthoDB" id="285216at2"/>
<evidence type="ECO:0000313" key="2">
    <source>
        <dbReference type="EMBL" id="BBB91276.1"/>
    </source>
</evidence>
<keyword evidence="2" id="KW-0808">Transferase</keyword>
<feature type="domain" description="HD/PDEase" evidence="1">
    <location>
        <begin position="37"/>
        <end position="145"/>
    </location>
</feature>
<dbReference type="Proteomes" id="UP000276437">
    <property type="component" value="Chromosome"/>
</dbReference>
<dbReference type="KEGG" id="mana:MAMMFC1_01947"/>
<dbReference type="Gene3D" id="1.10.3210.10">
    <property type="entry name" value="Hypothetical protein af1432"/>
    <property type="match status" value="1"/>
</dbReference>
<dbReference type="CDD" id="cd00077">
    <property type="entry name" value="HDc"/>
    <property type="match status" value="1"/>
</dbReference>
<dbReference type="Pfam" id="PF01966">
    <property type="entry name" value="HD"/>
    <property type="match status" value="1"/>
</dbReference>
<sequence>MVDLLNDGVCSINNNNLNNLNNLPSPEECERILGLSVGDARQRHCRAVAKLARRIALALLQAGHCLDTELIFVAGMLHDVAKGQPDHAALGAKMIAGLGYPQVAEIIAQHMDITLSGPEVVNAAEVVYLADKLTEGDRVVGLKRRFEMLAERYPYDYKAQASIKARLTKAGLIQKKIEGILGTSIDSCWQE</sequence>
<accession>A0A348AJM8</accession>
<dbReference type="GO" id="GO:0016779">
    <property type="term" value="F:nucleotidyltransferase activity"/>
    <property type="evidence" value="ECO:0007669"/>
    <property type="project" value="UniProtKB-KW"/>
</dbReference>
<evidence type="ECO:0000259" key="1">
    <source>
        <dbReference type="SMART" id="SM00471"/>
    </source>
</evidence>
<gene>
    <name evidence="2" type="ORF">MAMMFC1_01947</name>
</gene>
<keyword evidence="2" id="KW-0548">Nucleotidyltransferase</keyword>